<protein>
    <submittedName>
        <fullName evidence="1">Uncharacterized protein</fullName>
    </submittedName>
</protein>
<organism evidence="1 2">
    <name type="scientific">Ogataea philodendri</name>
    <dbReference type="NCBI Taxonomy" id="1378263"/>
    <lineage>
        <taxon>Eukaryota</taxon>
        <taxon>Fungi</taxon>
        <taxon>Dikarya</taxon>
        <taxon>Ascomycota</taxon>
        <taxon>Saccharomycotina</taxon>
        <taxon>Pichiomycetes</taxon>
        <taxon>Pichiales</taxon>
        <taxon>Pichiaceae</taxon>
        <taxon>Ogataea</taxon>
    </lineage>
</organism>
<evidence type="ECO:0000313" key="2">
    <source>
        <dbReference type="Proteomes" id="UP000769157"/>
    </source>
</evidence>
<dbReference type="EMBL" id="JAEUBE010000295">
    <property type="protein sequence ID" value="KAH3666113.1"/>
    <property type="molecule type" value="Genomic_DNA"/>
</dbReference>
<keyword evidence="2" id="KW-1185">Reference proteome</keyword>
<dbReference type="Proteomes" id="UP000769157">
    <property type="component" value="Unassembled WGS sequence"/>
</dbReference>
<proteinExistence type="predicted"/>
<sequence length="141" mass="15724">MAHILEEKSHRCALKYSTPLHRSDPALPTISFLLRGALATWELGSFLTVAFLTEVFVTILRFFKGTSSASSSLREVVGVLILPSFESESSSDSKVEVLCFETSFFRLTVARGVSSSDEDILNPNKFFCPCQTHFMRNIPLN</sequence>
<name>A0A9P8P5B9_9ASCO</name>
<gene>
    <name evidence="1" type="ORF">OGAPHI_004302</name>
</gene>
<evidence type="ECO:0000313" key="1">
    <source>
        <dbReference type="EMBL" id="KAH3666113.1"/>
    </source>
</evidence>
<reference evidence="1" key="2">
    <citation type="submission" date="2021-01" db="EMBL/GenBank/DDBJ databases">
        <authorList>
            <person name="Schikora-Tamarit M.A."/>
        </authorList>
    </citation>
    <scope>NUCLEOTIDE SEQUENCE</scope>
    <source>
        <strain evidence="1">CBS6075</strain>
    </source>
</reference>
<comment type="caution">
    <text evidence="1">The sequence shown here is derived from an EMBL/GenBank/DDBJ whole genome shotgun (WGS) entry which is preliminary data.</text>
</comment>
<reference evidence="1" key="1">
    <citation type="journal article" date="2021" name="Open Biol.">
        <title>Shared evolutionary footprints suggest mitochondrial oxidative damage underlies multiple complex I losses in fungi.</title>
        <authorList>
            <person name="Schikora-Tamarit M.A."/>
            <person name="Marcet-Houben M."/>
            <person name="Nosek J."/>
            <person name="Gabaldon T."/>
        </authorList>
    </citation>
    <scope>NUCLEOTIDE SEQUENCE</scope>
    <source>
        <strain evidence="1">CBS6075</strain>
    </source>
</reference>
<accession>A0A9P8P5B9</accession>
<dbReference type="AlphaFoldDB" id="A0A9P8P5B9"/>
<dbReference type="RefSeq" id="XP_046061317.1">
    <property type="nucleotide sequence ID" value="XM_046205366.1"/>
</dbReference>
<dbReference type="GeneID" id="70236267"/>